<evidence type="ECO:0000313" key="1">
    <source>
        <dbReference type="EMBL" id="EJK73946.1"/>
    </source>
</evidence>
<dbReference type="AlphaFoldDB" id="K0TJ71"/>
<feature type="non-terminal residue" evidence="1">
    <location>
        <position position="166"/>
    </location>
</feature>
<dbReference type="EMBL" id="AGNL01004082">
    <property type="protein sequence ID" value="EJK73946.1"/>
    <property type="molecule type" value="Genomic_DNA"/>
</dbReference>
<dbReference type="Proteomes" id="UP000266841">
    <property type="component" value="Unassembled WGS sequence"/>
</dbReference>
<proteinExistence type="predicted"/>
<evidence type="ECO:0000313" key="2">
    <source>
        <dbReference type="Proteomes" id="UP000266841"/>
    </source>
</evidence>
<comment type="caution">
    <text evidence="1">The sequence shown here is derived from an EMBL/GenBank/DDBJ whole genome shotgun (WGS) entry which is preliminary data.</text>
</comment>
<name>K0TJ71_THAOC</name>
<accession>K0TJ71</accession>
<keyword evidence="2" id="KW-1185">Reference proteome</keyword>
<reference evidence="1 2" key="1">
    <citation type="journal article" date="2012" name="Genome Biol.">
        <title>Genome and low-iron response of an oceanic diatom adapted to chronic iron limitation.</title>
        <authorList>
            <person name="Lommer M."/>
            <person name="Specht M."/>
            <person name="Roy A.S."/>
            <person name="Kraemer L."/>
            <person name="Andreson R."/>
            <person name="Gutowska M.A."/>
            <person name="Wolf J."/>
            <person name="Bergner S.V."/>
            <person name="Schilhabel M.B."/>
            <person name="Klostermeier U.C."/>
            <person name="Beiko R.G."/>
            <person name="Rosenstiel P."/>
            <person name="Hippler M."/>
            <person name="Laroche J."/>
        </authorList>
    </citation>
    <scope>NUCLEOTIDE SEQUENCE [LARGE SCALE GENOMIC DNA]</scope>
    <source>
        <strain evidence="1 2">CCMP1005</strain>
    </source>
</reference>
<protein>
    <submittedName>
        <fullName evidence="1">Uncharacterized protein</fullName>
    </submittedName>
</protein>
<gene>
    <name evidence="1" type="ORF">THAOC_04409</name>
</gene>
<sequence length="166" mass="18429">MKTGSGLLACGGCPPLRFAHRTAHNSTTHPSLFSDTEGEESPEKIAAILQTENERLRSEVSAQNFGRMQDWEVAEGHEVNPINPVNAVAAGLEPSVPSLTNNPPFHFELMSEMPRDTKKSYKKYSQYAPKVTLDISDAEVHRRTGFKTRDHLLTYVFVVCNGDISK</sequence>
<organism evidence="1 2">
    <name type="scientific">Thalassiosira oceanica</name>
    <name type="common">Marine diatom</name>
    <dbReference type="NCBI Taxonomy" id="159749"/>
    <lineage>
        <taxon>Eukaryota</taxon>
        <taxon>Sar</taxon>
        <taxon>Stramenopiles</taxon>
        <taxon>Ochrophyta</taxon>
        <taxon>Bacillariophyta</taxon>
        <taxon>Coscinodiscophyceae</taxon>
        <taxon>Thalassiosirophycidae</taxon>
        <taxon>Thalassiosirales</taxon>
        <taxon>Thalassiosiraceae</taxon>
        <taxon>Thalassiosira</taxon>
    </lineage>
</organism>